<dbReference type="SMART" id="SM00588">
    <property type="entry name" value="NEUZ"/>
    <property type="match status" value="1"/>
</dbReference>
<organism evidence="9 10">
    <name type="scientific">Trichuris muris</name>
    <name type="common">Mouse whipworm</name>
    <dbReference type="NCBI Taxonomy" id="70415"/>
    <lineage>
        <taxon>Eukaryota</taxon>
        <taxon>Metazoa</taxon>
        <taxon>Ecdysozoa</taxon>
        <taxon>Nematoda</taxon>
        <taxon>Enoplea</taxon>
        <taxon>Dorylaimia</taxon>
        <taxon>Trichinellida</taxon>
        <taxon>Trichuridae</taxon>
        <taxon>Trichuris</taxon>
    </lineage>
</organism>
<proteinExistence type="predicted"/>
<dbReference type="SUPFAM" id="SSF57850">
    <property type="entry name" value="RING/U-box"/>
    <property type="match status" value="1"/>
</dbReference>
<dbReference type="InterPro" id="IPR001841">
    <property type="entry name" value="Znf_RING"/>
</dbReference>
<evidence type="ECO:0000256" key="6">
    <source>
        <dbReference type="SAM" id="MobiDB-lite"/>
    </source>
</evidence>
<feature type="domain" description="NHR" evidence="8">
    <location>
        <begin position="58"/>
        <end position="212"/>
    </location>
</feature>
<dbReference type="FunFam" id="2.60.120.920:FF:000005">
    <property type="entry name" value="Putative E3 ubiquitin-protein ligase NEURL1B"/>
    <property type="match status" value="1"/>
</dbReference>
<dbReference type="Proteomes" id="UP000046395">
    <property type="component" value="Unassembled WGS sequence"/>
</dbReference>
<evidence type="ECO:0000256" key="2">
    <source>
        <dbReference type="ARBA" id="ARBA00022737"/>
    </source>
</evidence>
<dbReference type="Gene3D" id="3.30.40.10">
    <property type="entry name" value="Zinc/RING finger domain, C3HC4 (zinc finger)"/>
    <property type="match status" value="1"/>
</dbReference>
<dbReference type="PANTHER" id="PTHR12429:SF6">
    <property type="entry name" value="PROTEIN NEURALIZED"/>
    <property type="match status" value="1"/>
</dbReference>
<keyword evidence="2" id="KW-0677">Repeat</keyword>
<dbReference type="PANTHER" id="PTHR12429">
    <property type="entry name" value="NEURALIZED"/>
    <property type="match status" value="1"/>
</dbReference>
<feature type="domain" description="NHR" evidence="8">
    <location>
        <begin position="216"/>
        <end position="372"/>
    </location>
</feature>
<sequence>MISAGNSINLSSLNPAAKPGSDVRQGSSQMGNKSTYDARETNVINGHQFAQADGPDQPLSFHRVHGSNIRLYSNGSIARREQSFCKALSFSNRPIRRNEKFGFRIIECDDEWSGALRIGITNLNPLDIRDDLPKYACPDLTNTQRSWAKGVGERYCKKGNYFTFSVSASGEMIFAVNGLPRGMFLAGINARETMWAVVDVYGNCRAVEFLKGGLAVDTFHATTGDNIWLSEDRTMAAQVRAGDAAKNSCVVLSHPLRPSSVLPMRVIKLNGAHGSLTAGVILCHPDTVRKSWVQSGAAILANQGEGYIFKKDVIGKLRLFDDIAFIVDEKNVLYVLVGGSRLRMACTIQGGVECYLFFELCGSVSGLQICSESDVSVAGLQQRSLAGDISGRASPRVASTEVRAPPIGSQPLRVVIPPMDRRDRESFGASAALPGMAKADSFLNTSEQSTCLTSTSSSPSLSQCMAASDLNSEAWIATRSSRDQLQDKPIVRPCSSSARTATASGHPIRVSLPPVRNDVANDLVEATAARVGERSYSSRPSGSLRSLPTISADVSRRDSNVIDAHGSNSGPLPPVGSGGCAVFDQGRGEDRGTGEARRTPPAQAVLSFIGKLLTPAKVAVPSGEHPSDANLTGDVPSASAEWFDDQEEQDECKICMVARIDSAFYPCGHYSMCYPCAKLTFKKQGVCPICRKSIRDVLKIFKS</sequence>
<feature type="compositionally biased region" description="Polar residues" evidence="6">
    <location>
        <begin position="24"/>
        <end position="34"/>
    </location>
</feature>
<evidence type="ECO:0000256" key="5">
    <source>
        <dbReference type="PROSITE-ProRule" id="PRU00175"/>
    </source>
</evidence>
<feature type="region of interest" description="Disordered" evidence="6">
    <location>
        <begin position="1"/>
        <end position="34"/>
    </location>
</feature>
<evidence type="ECO:0000259" key="8">
    <source>
        <dbReference type="PROSITE" id="PS51065"/>
    </source>
</evidence>
<accession>A0A5S6QNP5</accession>
<dbReference type="WBParaSite" id="TMUE_2000008855.1">
    <property type="protein sequence ID" value="TMUE_2000008855.1"/>
    <property type="gene ID" value="WBGene00287424"/>
</dbReference>
<dbReference type="PROSITE" id="PS50089">
    <property type="entry name" value="ZF_RING_2"/>
    <property type="match status" value="1"/>
</dbReference>
<reference evidence="10" key="1">
    <citation type="submission" date="2019-12" db="UniProtKB">
        <authorList>
            <consortium name="WormBaseParasite"/>
        </authorList>
    </citation>
    <scope>IDENTIFICATION</scope>
</reference>
<evidence type="ECO:0000256" key="3">
    <source>
        <dbReference type="ARBA" id="ARBA00022771"/>
    </source>
</evidence>
<keyword evidence="4" id="KW-0862">Zinc</keyword>
<evidence type="ECO:0000259" key="7">
    <source>
        <dbReference type="PROSITE" id="PS50089"/>
    </source>
</evidence>
<keyword evidence="9" id="KW-1185">Reference proteome</keyword>
<dbReference type="GO" id="GO:0061630">
    <property type="term" value="F:ubiquitin protein ligase activity"/>
    <property type="evidence" value="ECO:0007669"/>
    <property type="project" value="TreeGrafter"/>
</dbReference>
<dbReference type="Pfam" id="PF13920">
    <property type="entry name" value="zf-C3HC4_3"/>
    <property type="match status" value="1"/>
</dbReference>
<dbReference type="InterPro" id="IPR006573">
    <property type="entry name" value="NHR_dom"/>
</dbReference>
<dbReference type="InterPro" id="IPR013083">
    <property type="entry name" value="Znf_RING/FYVE/PHD"/>
</dbReference>
<dbReference type="Gene3D" id="2.60.120.920">
    <property type="match status" value="2"/>
</dbReference>
<dbReference type="STRING" id="70415.A0A5S6QNP5"/>
<evidence type="ECO:0000256" key="4">
    <source>
        <dbReference type="ARBA" id="ARBA00022833"/>
    </source>
</evidence>
<feature type="compositionally biased region" description="Polar residues" evidence="6">
    <location>
        <begin position="1"/>
        <end position="14"/>
    </location>
</feature>
<dbReference type="SMART" id="SM00184">
    <property type="entry name" value="RING"/>
    <property type="match status" value="1"/>
</dbReference>
<name>A0A5S6QNP5_TRIMR</name>
<evidence type="ECO:0000313" key="10">
    <source>
        <dbReference type="WBParaSite" id="TMUE_2000008855.1"/>
    </source>
</evidence>
<keyword evidence="3 5" id="KW-0863">Zinc-finger</keyword>
<evidence type="ECO:0000313" key="9">
    <source>
        <dbReference type="Proteomes" id="UP000046395"/>
    </source>
</evidence>
<dbReference type="PROSITE" id="PS51065">
    <property type="entry name" value="NHR"/>
    <property type="match status" value="2"/>
</dbReference>
<evidence type="ECO:0000256" key="1">
    <source>
        <dbReference type="ARBA" id="ARBA00022723"/>
    </source>
</evidence>
<dbReference type="InterPro" id="IPR037962">
    <property type="entry name" value="Neuralized"/>
</dbReference>
<keyword evidence="1" id="KW-0479">Metal-binding</keyword>
<dbReference type="AlphaFoldDB" id="A0A5S6QNP5"/>
<dbReference type="Pfam" id="PF07177">
    <property type="entry name" value="Neuralized"/>
    <property type="match status" value="2"/>
</dbReference>
<dbReference type="InterPro" id="IPR043136">
    <property type="entry name" value="B30.2/SPRY_sf"/>
</dbReference>
<feature type="domain" description="RING-type" evidence="7">
    <location>
        <begin position="652"/>
        <end position="691"/>
    </location>
</feature>
<protein>
    <submittedName>
        <fullName evidence="10">RING-type domain-containing protein</fullName>
    </submittedName>
</protein>
<dbReference type="GO" id="GO:0008270">
    <property type="term" value="F:zinc ion binding"/>
    <property type="evidence" value="ECO:0007669"/>
    <property type="project" value="UniProtKB-KW"/>
</dbReference>